<dbReference type="InterPro" id="IPR017927">
    <property type="entry name" value="FAD-bd_FR_type"/>
</dbReference>
<feature type="domain" description="Flavodoxin-like" evidence="8">
    <location>
        <begin position="9"/>
        <end position="153"/>
    </location>
</feature>
<dbReference type="Pfam" id="PF00258">
    <property type="entry name" value="Flavodoxin_1"/>
    <property type="match status" value="1"/>
</dbReference>
<accession>A0AAW1RGV9</accession>
<name>A0AAW1RGV9_9CHLO</name>
<evidence type="ECO:0000313" key="11">
    <source>
        <dbReference type="Proteomes" id="UP001438707"/>
    </source>
</evidence>
<dbReference type="Pfam" id="PF00175">
    <property type="entry name" value="NAD_binding_1"/>
    <property type="match status" value="1"/>
</dbReference>
<dbReference type="InterPro" id="IPR001433">
    <property type="entry name" value="OxRdtase_FAD/NAD-bd"/>
</dbReference>
<dbReference type="PANTHER" id="PTHR19384">
    <property type="entry name" value="NITRIC OXIDE SYNTHASE-RELATED"/>
    <property type="match status" value="1"/>
</dbReference>
<dbReference type="GO" id="GO:0050660">
    <property type="term" value="F:flavin adenine dinucleotide binding"/>
    <property type="evidence" value="ECO:0007669"/>
    <property type="project" value="TreeGrafter"/>
</dbReference>
<evidence type="ECO:0000256" key="4">
    <source>
        <dbReference type="ARBA" id="ARBA00022643"/>
    </source>
</evidence>
<dbReference type="GO" id="GO:0005829">
    <property type="term" value="C:cytosol"/>
    <property type="evidence" value="ECO:0007669"/>
    <property type="project" value="TreeGrafter"/>
</dbReference>
<dbReference type="InterPro" id="IPR001094">
    <property type="entry name" value="Flavdoxin-like"/>
</dbReference>
<dbReference type="InterPro" id="IPR023173">
    <property type="entry name" value="NADPH_Cyt_P450_Rdtase_alpha"/>
</dbReference>
<dbReference type="Gene3D" id="1.20.990.10">
    <property type="entry name" value="NADPH-cytochrome p450 Reductase, Chain A, domain 3"/>
    <property type="match status" value="1"/>
</dbReference>
<dbReference type="EMBL" id="JALJOS010000011">
    <property type="protein sequence ID" value="KAK9833014.1"/>
    <property type="molecule type" value="Genomic_DNA"/>
</dbReference>
<dbReference type="PRINTS" id="PR00371">
    <property type="entry name" value="FPNCR"/>
</dbReference>
<dbReference type="Pfam" id="PF00667">
    <property type="entry name" value="FAD_binding_1"/>
    <property type="match status" value="1"/>
</dbReference>
<evidence type="ECO:0000256" key="3">
    <source>
        <dbReference type="ARBA" id="ARBA00022630"/>
    </source>
</evidence>
<dbReference type="Gene3D" id="3.40.50.360">
    <property type="match status" value="1"/>
</dbReference>
<dbReference type="Proteomes" id="UP001438707">
    <property type="component" value="Unassembled WGS sequence"/>
</dbReference>
<evidence type="ECO:0000259" key="8">
    <source>
        <dbReference type="PROSITE" id="PS50902"/>
    </source>
</evidence>
<evidence type="ECO:0000256" key="2">
    <source>
        <dbReference type="ARBA" id="ARBA00001974"/>
    </source>
</evidence>
<dbReference type="InterPro" id="IPR017938">
    <property type="entry name" value="Riboflavin_synthase-like_b-brl"/>
</dbReference>
<dbReference type="AlphaFoldDB" id="A0AAW1RGV9"/>
<dbReference type="SUPFAM" id="SSF52218">
    <property type="entry name" value="Flavoproteins"/>
    <property type="match status" value="1"/>
</dbReference>
<comment type="cofactor">
    <cofactor evidence="2">
        <name>FAD</name>
        <dbReference type="ChEBI" id="CHEBI:57692"/>
    </cofactor>
</comment>
<dbReference type="PRINTS" id="PR00369">
    <property type="entry name" value="FLAVODOXIN"/>
</dbReference>
<gene>
    <name evidence="10" type="ORF">WJX74_004520</name>
</gene>
<dbReference type="PROSITE" id="PS50902">
    <property type="entry name" value="FLAVODOXIN_LIKE"/>
    <property type="match status" value="1"/>
</dbReference>
<protein>
    <recommendedName>
        <fullName evidence="12">NADPH-dependent FMN and FAD-containing oxidoreductase</fullName>
    </recommendedName>
</protein>
<keyword evidence="4" id="KW-0288">FMN</keyword>
<dbReference type="GO" id="GO:0010181">
    <property type="term" value="F:FMN binding"/>
    <property type="evidence" value="ECO:0007669"/>
    <property type="project" value="InterPro"/>
</dbReference>
<dbReference type="InterPro" id="IPR029039">
    <property type="entry name" value="Flavoprotein-like_sf"/>
</dbReference>
<dbReference type="FunFam" id="3.40.50.80:FF:000032">
    <property type="entry name" value="NADPH-dependent diflavin oxidoreductase 1"/>
    <property type="match status" value="1"/>
</dbReference>
<keyword evidence="6" id="KW-0521">NADP</keyword>
<organism evidence="10 11">
    <name type="scientific">Apatococcus lobatus</name>
    <dbReference type="NCBI Taxonomy" id="904363"/>
    <lineage>
        <taxon>Eukaryota</taxon>
        <taxon>Viridiplantae</taxon>
        <taxon>Chlorophyta</taxon>
        <taxon>core chlorophytes</taxon>
        <taxon>Trebouxiophyceae</taxon>
        <taxon>Chlorellales</taxon>
        <taxon>Chlorellaceae</taxon>
        <taxon>Apatococcus</taxon>
    </lineage>
</organism>
<dbReference type="Gene3D" id="3.40.50.80">
    <property type="entry name" value="Nucleotide-binding domain of ferredoxin-NADP reductase (FNR) module"/>
    <property type="match status" value="1"/>
</dbReference>
<evidence type="ECO:0000256" key="6">
    <source>
        <dbReference type="ARBA" id="ARBA00022857"/>
    </source>
</evidence>
<evidence type="ECO:0000313" key="10">
    <source>
        <dbReference type="EMBL" id="KAK9833014.1"/>
    </source>
</evidence>
<comment type="caution">
    <text evidence="10">The sequence shown here is derived from an EMBL/GenBank/DDBJ whole genome shotgun (WGS) entry which is preliminary data.</text>
</comment>
<dbReference type="PROSITE" id="PS51384">
    <property type="entry name" value="FAD_FR"/>
    <property type="match status" value="1"/>
</dbReference>
<keyword evidence="7" id="KW-0560">Oxidoreductase</keyword>
<keyword evidence="11" id="KW-1185">Reference proteome</keyword>
<dbReference type="Gene3D" id="2.40.30.10">
    <property type="entry name" value="Translation factors"/>
    <property type="match status" value="1"/>
</dbReference>
<evidence type="ECO:0000256" key="5">
    <source>
        <dbReference type="ARBA" id="ARBA00022827"/>
    </source>
</evidence>
<evidence type="ECO:0000256" key="1">
    <source>
        <dbReference type="ARBA" id="ARBA00001917"/>
    </source>
</evidence>
<keyword evidence="3" id="KW-0285">Flavoprotein</keyword>
<dbReference type="InterPro" id="IPR001709">
    <property type="entry name" value="Flavoprot_Pyr_Nucl_cyt_Rdtase"/>
</dbReference>
<evidence type="ECO:0000256" key="7">
    <source>
        <dbReference type="ARBA" id="ARBA00023002"/>
    </source>
</evidence>
<feature type="domain" description="FAD-binding FR-type" evidence="9">
    <location>
        <begin position="238"/>
        <end position="477"/>
    </location>
</feature>
<dbReference type="InterPro" id="IPR008254">
    <property type="entry name" value="Flavodoxin/NO_synth"/>
</dbReference>
<dbReference type="PANTHER" id="PTHR19384:SF10">
    <property type="entry name" value="NADPH-DEPENDENT DIFLAVIN OXIDOREDUCTASE 1"/>
    <property type="match status" value="1"/>
</dbReference>
<proteinExistence type="predicted"/>
<evidence type="ECO:0008006" key="12">
    <source>
        <dbReference type="Google" id="ProtNLM"/>
    </source>
</evidence>
<dbReference type="GO" id="GO:0016491">
    <property type="term" value="F:oxidoreductase activity"/>
    <property type="evidence" value="ECO:0007669"/>
    <property type="project" value="UniProtKB-KW"/>
</dbReference>
<sequence>MQKLQAGSLLILHGTQSGNAQDVAERIGREARRRYLRYTVKSLQDLSTDELATAHFAVVVVSTTGQAKLPASTKAFWRSLLRRSLAPDLYCNLTYGVFGLGDSGYQNFNTAAKKLDRRLQALGARPLLPKGLADEQQPGGYDAALDPWLAQLWTVLRPHFPLPPDVPQLASGDTSVALDSKLCCTLLPDITNGTANGSHSGLMDAAEVQAASRAFHALESAATSHHTPANGPAGPCPDSPFMAQLLSNERITATDHFQDVRHLVFGTAGSGLTWEPGDALAILPRQSDANVHALLHRLGIPAFARVRIELPGESSHDGQPASIEVSAAAVVAGVVDVAGSSPRRFLFEVLAQLATEEREVDRLQYFASPEGRDDLHTYNQGEGRTLLEVLDDFKNVVIPLEWILQAAPRLKPRLFSLASAAICHPGEAHVCAAVIDYQTPHRRRKRGIVTSWLAGAYASQQGPRVPIWIEPGSMHLPVDPGVPLILISAGTGIAPFRAFLEHRHSARKQGQEMAPCYLYFGCRGHAADFYYADQWKQYQQDGVLDRDKGLRIAFSRDGPAKRYVTHLIQEDNRNLWQLIQEGANIYVAGSATKLAQSVLTALELLVAEAAPMPNAAAQKYVRQLEAGRRYFVEAW</sequence>
<reference evidence="10 11" key="1">
    <citation type="journal article" date="2024" name="Nat. Commun.">
        <title>Phylogenomics reveals the evolutionary origins of lichenization in chlorophyte algae.</title>
        <authorList>
            <person name="Puginier C."/>
            <person name="Libourel C."/>
            <person name="Otte J."/>
            <person name="Skaloud P."/>
            <person name="Haon M."/>
            <person name="Grisel S."/>
            <person name="Petersen M."/>
            <person name="Berrin J.G."/>
            <person name="Delaux P.M."/>
            <person name="Dal Grande F."/>
            <person name="Keller J."/>
        </authorList>
    </citation>
    <scope>NUCLEOTIDE SEQUENCE [LARGE SCALE GENOMIC DNA]</scope>
    <source>
        <strain evidence="10 11">SAG 2145</strain>
    </source>
</reference>
<dbReference type="SUPFAM" id="SSF63380">
    <property type="entry name" value="Riboflavin synthase domain-like"/>
    <property type="match status" value="1"/>
</dbReference>
<dbReference type="InterPro" id="IPR003097">
    <property type="entry name" value="CysJ-like_FAD-binding"/>
</dbReference>
<dbReference type="SUPFAM" id="SSF52343">
    <property type="entry name" value="Ferredoxin reductase-like, C-terminal NADP-linked domain"/>
    <property type="match status" value="1"/>
</dbReference>
<comment type="cofactor">
    <cofactor evidence="1">
        <name>FMN</name>
        <dbReference type="ChEBI" id="CHEBI:58210"/>
    </cofactor>
</comment>
<keyword evidence="5" id="KW-0274">FAD</keyword>
<dbReference type="InterPro" id="IPR039261">
    <property type="entry name" value="FNR_nucleotide-bd"/>
</dbReference>
<evidence type="ECO:0000259" key="9">
    <source>
        <dbReference type="PROSITE" id="PS51384"/>
    </source>
</evidence>